<dbReference type="PROSITE" id="PS50157">
    <property type="entry name" value="ZINC_FINGER_C2H2_2"/>
    <property type="match status" value="6"/>
</dbReference>
<keyword evidence="4" id="KW-0862">Zinc</keyword>
<feature type="domain" description="C2H2-type" evidence="8">
    <location>
        <begin position="31"/>
        <end position="53"/>
    </location>
</feature>
<feature type="region of interest" description="Disordered" evidence="7">
    <location>
        <begin position="89"/>
        <end position="121"/>
    </location>
</feature>
<evidence type="ECO:0000313" key="9">
    <source>
        <dbReference type="EMBL" id="KAF7710992.1"/>
    </source>
</evidence>
<dbReference type="InterPro" id="IPR036236">
    <property type="entry name" value="Znf_C2H2_sf"/>
</dbReference>
<feature type="region of interest" description="Disordered" evidence="7">
    <location>
        <begin position="292"/>
        <end position="331"/>
    </location>
</feature>
<dbReference type="InterPro" id="IPR013087">
    <property type="entry name" value="Znf_C2H2_type"/>
</dbReference>
<proteinExistence type="predicted"/>
<evidence type="ECO:0000256" key="6">
    <source>
        <dbReference type="PROSITE-ProRule" id="PRU00042"/>
    </source>
</evidence>
<feature type="compositionally biased region" description="Basic residues" evidence="7">
    <location>
        <begin position="89"/>
        <end position="114"/>
    </location>
</feature>
<dbReference type="EMBL" id="JABFDY010000001">
    <property type="protein sequence ID" value="KAF7710992.1"/>
    <property type="molecule type" value="Genomic_DNA"/>
</dbReference>
<feature type="region of interest" description="Disordered" evidence="7">
    <location>
        <begin position="793"/>
        <end position="820"/>
    </location>
</feature>
<evidence type="ECO:0000256" key="3">
    <source>
        <dbReference type="ARBA" id="ARBA00022771"/>
    </source>
</evidence>
<evidence type="ECO:0000256" key="4">
    <source>
        <dbReference type="ARBA" id="ARBA00022833"/>
    </source>
</evidence>
<dbReference type="OrthoDB" id="8963894at2759"/>
<evidence type="ECO:0000259" key="8">
    <source>
        <dbReference type="PROSITE" id="PS50157"/>
    </source>
</evidence>
<feature type="domain" description="C2H2-type" evidence="8">
    <location>
        <begin position="610"/>
        <end position="632"/>
    </location>
</feature>
<dbReference type="PANTHER" id="PTHR24396:SF29">
    <property type="entry name" value="PROTEIN WIZ ISOFORM X1"/>
    <property type="match status" value="1"/>
</dbReference>
<sequence length="913" mass="99569">MEKGGVKETSTEMLHKTSDELPVSELTAATHVCKVCGMCFETKGGFSSHARSHLRQLGVCMPDSRGDPISLLHDLISEKDGALPSPLKHTHNSFKKHTTHTQHRAKHTSKHGARHGSGTKLKIKISELVKRHCVPVSTSRDSSSSSSLLSASSFSSSSSSPLYQNKPTKTPPTLSALSKQGAKQKTDTHLDLNFSVGGVMEKGGVKETSTEMLHKTSDELPVSELTAATHVCKVCGMCFETKGGFSSHARSHLRQLGVCMPDSRGDPISLLHDLISEKDGALPSPLKHTHNSFKKHTTHTQHRAKHTSKHGARHGSGTKHKSKIALSKQGAKQKTDTHLDLNISQRDCVHVCELCGVCYETKKGLSSHARAHLHHFGVKLDPKASPIQVLHDLLQKKAGPVDKNLPTALLTSSPFKKKKKKLLPAREKTLRDRGLSKNVRCEFCGENFKKTQSLASHARSHLRQLGVTDWTAHGSPMATLRELMARRTCSSLPHPTQTTPFTLANPPSEAPHLPVSGLTSPQFSKHHSEAPPNPVPGPAPVRVPKARKGSRMAVSKLKEEPMEFEISTDQSTQTKPPPLTISVKSAADLTPVPFNQNLSTGAEVGVAEPVRCDYCSDLFDSRKALSCHARAHLRQLGVKWAPFASPIDTLHELMIRVGRGQGSEGTPSPVDLYKEKTDTDGAGLGEATCELCGFDFENRKALASHARAHLRQQGEQWSSSQSPIAALSQWMSREPEKVAVLHKLYMQGTFPHIRKRRVCFPIRSSGADSAHSGVSHPFPAACQGKTGAGLSCSSNSHRKLSSHRPTPYTSVDHGSDHRTPKRFPLRAESLKRVGNAPSLVPRPPETSLVKLVGKIYSLKCRFCEQVFSGPLSVQEDWLIHLQHHILNLKPDRAHSPAPILHNSDSAQLIGQAV</sequence>
<keyword evidence="3 6" id="KW-0863">Zinc-finger</keyword>
<feature type="domain" description="C2H2-type" evidence="8">
    <location>
        <begin position="350"/>
        <end position="380"/>
    </location>
</feature>
<evidence type="ECO:0000313" key="10">
    <source>
        <dbReference type="Proteomes" id="UP000606274"/>
    </source>
</evidence>
<dbReference type="InterPro" id="IPR051643">
    <property type="entry name" value="Transcr_Reg_ZincFinger"/>
</dbReference>
<dbReference type="AlphaFoldDB" id="A0A8T0BUN4"/>
<feature type="region of interest" description="Disordered" evidence="7">
    <location>
        <begin position="490"/>
        <end position="547"/>
    </location>
</feature>
<feature type="compositionally biased region" description="Polar residues" evidence="7">
    <location>
        <begin position="161"/>
        <end position="183"/>
    </location>
</feature>
<dbReference type="Gene3D" id="3.30.160.60">
    <property type="entry name" value="Classic Zinc Finger"/>
    <property type="match status" value="2"/>
</dbReference>
<feature type="domain" description="C2H2-type" evidence="8">
    <location>
        <begin position="439"/>
        <end position="461"/>
    </location>
</feature>
<feature type="domain" description="C2H2-type" evidence="8">
    <location>
        <begin position="230"/>
        <end position="252"/>
    </location>
</feature>
<accession>A0A8T0BUN4</accession>
<keyword evidence="10" id="KW-1185">Reference proteome</keyword>
<dbReference type="Pfam" id="PF23015">
    <property type="entry name" value="zf-WIZ"/>
    <property type="match status" value="1"/>
</dbReference>
<evidence type="ECO:0000256" key="2">
    <source>
        <dbReference type="ARBA" id="ARBA00022723"/>
    </source>
</evidence>
<dbReference type="GO" id="GO:0005634">
    <property type="term" value="C:nucleus"/>
    <property type="evidence" value="ECO:0007669"/>
    <property type="project" value="UniProtKB-SubCell"/>
</dbReference>
<protein>
    <recommendedName>
        <fullName evidence="8">C2H2-type domain-containing protein</fullName>
    </recommendedName>
</protein>
<dbReference type="GO" id="GO:0000978">
    <property type="term" value="F:RNA polymerase II cis-regulatory region sequence-specific DNA binding"/>
    <property type="evidence" value="ECO:0007669"/>
    <property type="project" value="TreeGrafter"/>
</dbReference>
<dbReference type="InterPro" id="IPR055125">
    <property type="entry name" value="Wiz_C_Znf"/>
</dbReference>
<keyword evidence="5" id="KW-0539">Nucleus</keyword>
<evidence type="ECO:0000256" key="1">
    <source>
        <dbReference type="ARBA" id="ARBA00004123"/>
    </source>
</evidence>
<dbReference type="SMART" id="SM00355">
    <property type="entry name" value="ZnF_C2H2"/>
    <property type="match status" value="7"/>
</dbReference>
<evidence type="ECO:0000256" key="5">
    <source>
        <dbReference type="ARBA" id="ARBA00023242"/>
    </source>
</evidence>
<feature type="region of interest" description="Disordered" evidence="7">
    <location>
        <begin position="134"/>
        <end position="183"/>
    </location>
</feature>
<feature type="compositionally biased region" description="Pro residues" evidence="7">
    <location>
        <begin position="531"/>
        <end position="541"/>
    </location>
</feature>
<dbReference type="PROSITE" id="PS00028">
    <property type="entry name" value="ZINC_FINGER_C2H2_1"/>
    <property type="match status" value="6"/>
</dbReference>
<feature type="compositionally biased region" description="Polar residues" evidence="7">
    <location>
        <begin position="490"/>
        <end position="502"/>
    </location>
</feature>
<comment type="subcellular location">
    <subcellularLocation>
        <location evidence="1">Nucleus</location>
    </subcellularLocation>
</comment>
<name>A0A8T0BUN4_SILME</name>
<dbReference type="Proteomes" id="UP000606274">
    <property type="component" value="Unassembled WGS sequence"/>
</dbReference>
<feature type="compositionally biased region" description="Basic residues" evidence="7">
    <location>
        <begin position="292"/>
        <end position="323"/>
    </location>
</feature>
<evidence type="ECO:0000256" key="7">
    <source>
        <dbReference type="SAM" id="MobiDB-lite"/>
    </source>
</evidence>
<gene>
    <name evidence="9" type="ORF">HF521_000003</name>
</gene>
<dbReference type="PANTHER" id="PTHR24396">
    <property type="entry name" value="ZINC FINGER PROTEIN"/>
    <property type="match status" value="1"/>
</dbReference>
<organism evidence="9 10">
    <name type="scientific">Silurus meridionalis</name>
    <name type="common">Southern catfish</name>
    <name type="synonym">Silurus soldatovi meridionalis</name>
    <dbReference type="NCBI Taxonomy" id="175797"/>
    <lineage>
        <taxon>Eukaryota</taxon>
        <taxon>Metazoa</taxon>
        <taxon>Chordata</taxon>
        <taxon>Craniata</taxon>
        <taxon>Vertebrata</taxon>
        <taxon>Euteleostomi</taxon>
        <taxon>Actinopterygii</taxon>
        <taxon>Neopterygii</taxon>
        <taxon>Teleostei</taxon>
        <taxon>Ostariophysi</taxon>
        <taxon>Siluriformes</taxon>
        <taxon>Siluridae</taxon>
        <taxon>Silurus</taxon>
    </lineage>
</organism>
<comment type="caution">
    <text evidence="9">The sequence shown here is derived from an EMBL/GenBank/DDBJ whole genome shotgun (WGS) entry which is preliminary data.</text>
</comment>
<dbReference type="GO" id="GO:0000981">
    <property type="term" value="F:DNA-binding transcription factor activity, RNA polymerase II-specific"/>
    <property type="evidence" value="ECO:0007669"/>
    <property type="project" value="TreeGrafter"/>
</dbReference>
<keyword evidence="2" id="KW-0479">Metal-binding</keyword>
<feature type="domain" description="C2H2-type" evidence="8">
    <location>
        <begin position="687"/>
        <end position="714"/>
    </location>
</feature>
<feature type="compositionally biased region" description="Low complexity" evidence="7">
    <location>
        <begin position="137"/>
        <end position="160"/>
    </location>
</feature>
<dbReference type="GO" id="GO:0008270">
    <property type="term" value="F:zinc ion binding"/>
    <property type="evidence" value="ECO:0007669"/>
    <property type="project" value="UniProtKB-KW"/>
</dbReference>
<reference evidence="9" key="1">
    <citation type="submission" date="2020-08" db="EMBL/GenBank/DDBJ databases">
        <title>Chromosome-level assembly of Southern catfish (Silurus meridionalis) provides insights into visual adaptation to the nocturnal and benthic lifestyles.</title>
        <authorList>
            <person name="Zhang Y."/>
            <person name="Wang D."/>
            <person name="Peng Z."/>
        </authorList>
    </citation>
    <scope>NUCLEOTIDE SEQUENCE</scope>
    <source>
        <strain evidence="9">SWU-2019-XX</strain>
        <tissue evidence="9">Muscle</tissue>
    </source>
</reference>
<dbReference type="SUPFAM" id="SSF57667">
    <property type="entry name" value="beta-beta-alpha zinc fingers"/>
    <property type="match status" value="2"/>
</dbReference>